<feature type="transmembrane region" description="Helical" evidence="2">
    <location>
        <begin position="122"/>
        <end position="145"/>
    </location>
</feature>
<dbReference type="PANTHER" id="PTHR30266:SF2">
    <property type="entry name" value="LARGE-CONDUCTANCE MECHANOSENSITIVE CHANNEL"/>
    <property type="match status" value="1"/>
</dbReference>
<dbReference type="Proteomes" id="UP000693981">
    <property type="component" value="Unassembled WGS sequence"/>
</dbReference>
<feature type="region of interest" description="Disordered" evidence="1">
    <location>
        <begin position="174"/>
        <end position="199"/>
    </location>
</feature>
<evidence type="ECO:0000313" key="3">
    <source>
        <dbReference type="EMBL" id="KAG7398090.1"/>
    </source>
</evidence>
<gene>
    <name evidence="3" type="ORF">PHYBOEH_011724</name>
</gene>
<dbReference type="GO" id="GO:0016020">
    <property type="term" value="C:membrane"/>
    <property type="evidence" value="ECO:0007669"/>
    <property type="project" value="TreeGrafter"/>
</dbReference>
<proteinExistence type="predicted"/>
<organism evidence="3 4">
    <name type="scientific">Phytophthora boehmeriae</name>
    <dbReference type="NCBI Taxonomy" id="109152"/>
    <lineage>
        <taxon>Eukaryota</taxon>
        <taxon>Sar</taxon>
        <taxon>Stramenopiles</taxon>
        <taxon>Oomycota</taxon>
        <taxon>Peronosporomycetes</taxon>
        <taxon>Peronosporales</taxon>
        <taxon>Peronosporaceae</taxon>
        <taxon>Phytophthora</taxon>
    </lineage>
</organism>
<protein>
    <recommendedName>
        <fullName evidence="5">Large-conductance mechanosensitive channel</fullName>
    </recommendedName>
</protein>
<keyword evidence="2" id="KW-0472">Membrane</keyword>
<dbReference type="GO" id="GO:0008381">
    <property type="term" value="F:mechanosensitive monoatomic ion channel activity"/>
    <property type="evidence" value="ECO:0007669"/>
    <property type="project" value="TreeGrafter"/>
</dbReference>
<feature type="compositionally biased region" description="Polar residues" evidence="1">
    <location>
        <begin position="27"/>
        <end position="36"/>
    </location>
</feature>
<dbReference type="AlphaFoldDB" id="A0A8T1X329"/>
<evidence type="ECO:0000256" key="2">
    <source>
        <dbReference type="SAM" id="Phobius"/>
    </source>
</evidence>
<feature type="transmembrane region" description="Helical" evidence="2">
    <location>
        <begin position="82"/>
        <end position="102"/>
    </location>
</feature>
<dbReference type="PANTHER" id="PTHR30266">
    <property type="entry name" value="MECHANOSENSITIVE CHANNEL MSCL"/>
    <property type="match status" value="1"/>
</dbReference>
<dbReference type="Pfam" id="PF01741">
    <property type="entry name" value="MscL"/>
    <property type="match status" value="1"/>
</dbReference>
<evidence type="ECO:0008006" key="5">
    <source>
        <dbReference type="Google" id="ProtNLM"/>
    </source>
</evidence>
<feature type="compositionally biased region" description="Low complexity" evidence="1">
    <location>
        <begin position="174"/>
        <end position="188"/>
    </location>
</feature>
<feature type="region of interest" description="Disordered" evidence="1">
    <location>
        <begin position="1"/>
        <end position="36"/>
    </location>
</feature>
<reference evidence="3" key="1">
    <citation type="submission" date="2021-02" db="EMBL/GenBank/DDBJ databases">
        <authorList>
            <person name="Palmer J.M."/>
        </authorList>
    </citation>
    <scope>NUCLEOTIDE SEQUENCE</scope>
    <source>
        <strain evidence="3">SCRP23</strain>
    </source>
</reference>
<dbReference type="PROSITE" id="PS01327">
    <property type="entry name" value="MSCL"/>
    <property type="match status" value="1"/>
</dbReference>
<comment type="caution">
    <text evidence="3">The sequence shown here is derived from an EMBL/GenBank/DDBJ whole genome shotgun (WGS) entry which is preliminary data.</text>
</comment>
<evidence type="ECO:0000313" key="4">
    <source>
        <dbReference type="Proteomes" id="UP000693981"/>
    </source>
</evidence>
<keyword evidence="2" id="KW-1133">Transmembrane helix</keyword>
<dbReference type="InterPro" id="IPR019823">
    <property type="entry name" value="Mechanosensitive_channel_CS"/>
</dbReference>
<keyword evidence="2" id="KW-0812">Transmembrane</keyword>
<dbReference type="OrthoDB" id="10010920at2759"/>
<dbReference type="InterPro" id="IPR037673">
    <property type="entry name" value="MSC/AndL"/>
</dbReference>
<sequence length="199" mass="21725">MELVEFDQLPQKSSPPTSAPTTSSTTQKEPQLTHSKQPLTIKADDVDEVLQKVAVHLKAIAPHEDIRALVADFKNFIRRGNIVDLAIGMIMGTSFTAILQSLVQDILSPILSLMSTRGAITINYGLFFENVVHFFINALFLYFAVKRATLVISRLNAMMKRSVEKVISTDSTDNHSAAASGSANAHTAQSNKIAPTESK</sequence>
<evidence type="ECO:0000256" key="1">
    <source>
        <dbReference type="SAM" id="MobiDB-lite"/>
    </source>
</evidence>
<name>A0A8T1X329_9STRA</name>
<feature type="compositionally biased region" description="Low complexity" evidence="1">
    <location>
        <begin position="14"/>
        <end position="26"/>
    </location>
</feature>
<dbReference type="EMBL" id="JAGDFL010000091">
    <property type="protein sequence ID" value="KAG7398090.1"/>
    <property type="molecule type" value="Genomic_DNA"/>
</dbReference>
<accession>A0A8T1X329</accession>
<keyword evidence="4" id="KW-1185">Reference proteome</keyword>